<dbReference type="Proteomes" id="UP000054549">
    <property type="component" value="Unassembled WGS sequence"/>
</dbReference>
<sequence length="88" mass="9911">MQSTLFVGHLNAFNLMKLNSTILILVHEFLSPSLSYTRQSKQVASHTHEVTNNSLISLIRTNHRDDSCCMKSEGATTPERRQADTFCS</sequence>
<evidence type="ECO:0000313" key="2">
    <source>
        <dbReference type="Proteomes" id="UP000054549"/>
    </source>
</evidence>
<accession>A0A0C2X5W3</accession>
<dbReference type="AlphaFoldDB" id="A0A0C2X5W3"/>
<organism evidence="1 2">
    <name type="scientific">Amanita muscaria (strain Koide BX008)</name>
    <dbReference type="NCBI Taxonomy" id="946122"/>
    <lineage>
        <taxon>Eukaryota</taxon>
        <taxon>Fungi</taxon>
        <taxon>Dikarya</taxon>
        <taxon>Basidiomycota</taxon>
        <taxon>Agaricomycotina</taxon>
        <taxon>Agaricomycetes</taxon>
        <taxon>Agaricomycetidae</taxon>
        <taxon>Agaricales</taxon>
        <taxon>Pluteineae</taxon>
        <taxon>Amanitaceae</taxon>
        <taxon>Amanita</taxon>
    </lineage>
</organism>
<dbReference type="HOGENOM" id="CLU_2468573_0_0_1"/>
<proteinExistence type="predicted"/>
<dbReference type="EMBL" id="KN818252">
    <property type="protein sequence ID" value="KIL64108.1"/>
    <property type="molecule type" value="Genomic_DNA"/>
</dbReference>
<dbReference type="InParanoid" id="A0A0C2X5W3"/>
<protein>
    <submittedName>
        <fullName evidence="1">Uncharacterized protein</fullName>
    </submittedName>
</protein>
<gene>
    <name evidence="1" type="ORF">M378DRAFT_163585</name>
</gene>
<reference evidence="1 2" key="1">
    <citation type="submission" date="2014-04" db="EMBL/GenBank/DDBJ databases">
        <title>Evolutionary Origins and Diversification of the Mycorrhizal Mutualists.</title>
        <authorList>
            <consortium name="DOE Joint Genome Institute"/>
            <consortium name="Mycorrhizal Genomics Consortium"/>
            <person name="Kohler A."/>
            <person name="Kuo A."/>
            <person name="Nagy L.G."/>
            <person name="Floudas D."/>
            <person name="Copeland A."/>
            <person name="Barry K.W."/>
            <person name="Cichocki N."/>
            <person name="Veneault-Fourrey C."/>
            <person name="LaButti K."/>
            <person name="Lindquist E.A."/>
            <person name="Lipzen A."/>
            <person name="Lundell T."/>
            <person name="Morin E."/>
            <person name="Murat C."/>
            <person name="Riley R."/>
            <person name="Ohm R."/>
            <person name="Sun H."/>
            <person name="Tunlid A."/>
            <person name="Henrissat B."/>
            <person name="Grigoriev I.V."/>
            <person name="Hibbett D.S."/>
            <person name="Martin F."/>
        </authorList>
    </citation>
    <scope>NUCLEOTIDE SEQUENCE [LARGE SCALE GENOMIC DNA]</scope>
    <source>
        <strain evidence="1 2">Koide BX008</strain>
    </source>
</reference>
<keyword evidence="2" id="KW-1185">Reference proteome</keyword>
<evidence type="ECO:0000313" key="1">
    <source>
        <dbReference type="EMBL" id="KIL64108.1"/>
    </source>
</evidence>
<name>A0A0C2X5W3_AMAMK</name>